<name>A0A074KUL0_9BACT</name>
<evidence type="ECO:0008006" key="5">
    <source>
        <dbReference type="Google" id="ProtNLM"/>
    </source>
</evidence>
<feature type="domain" description="Glycosyltransferase subfamily 4-like N-terminal" evidence="2">
    <location>
        <begin position="15"/>
        <end position="177"/>
    </location>
</feature>
<dbReference type="RefSeq" id="WP_035077246.1">
    <property type="nucleotide sequence ID" value="NZ_JMIH01000024.1"/>
</dbReference>
<feature type="domain" description="Glycosyl transferase family 1" evidence="1">
    <location>
        <begin position="183"/>
        <end position="349"/>
    </location>
</feature>
<protein>
    <recommendedName>
        <fullName evidence="5">Glycosyl transferase family 1</fullName>
    </recommendedName>
</protein>
<dbReference type="Gene3D" id="3.40.50.2000">
    <property type="entry name" value="Glycogen Phosphorylase B"/>
    <property type="match status" value="2"/>
</dbReference>
<dbReference type="InterPro" id="IPR001296">
    <property type="entry name" value="Glyco_trans_1"/>
</dbReference>
<dbReference type="PANTHER" id="PTHR45947">
    <property type="entry name" value="SULFOQUINOVOSYL TRANSFERASE SQD2"/>
    <property type="match status" value="1"/>
</dbReference>
<dbReference type="STRING" id="1048983.EL17_17760"/>
<proteinExistence type="predicted"/>
<dbReference type="EMBL" id="JMIH01000024">
    <property type="protein sequence ID" value="KEO72584.1"/>
    <property type="molecule type" value="Genomic_DNA"/>
</dbReference>
<comment type="caution">
    <text evidence="3">The sequence shown here is derived from an EMBL/GenBank/DDBJ whole genome shotgun (WGS) entry which is preliminary data.</text>
</comment>
<dbReference type="Proteomes" id="UP000027821">
    <property type="component" value="Unassembled WGS sequence"/>
</dbReference>
<dbReference type="OrthoDB" id="9790710at2"/>
<dbReference type="eggNOG" id="COG0438">
    <property type="taxonomic scope" value="Bacteria"/>
</dbReference>
<gene>
    <name evidence="3" type="ORF">EL17_17760</name>
</gene>
<reference evidence="3 4" key="1">
    <citation type="submission" date="2014-04" db="EMBL/GenBank/DDBJ databases">
        <title>Characterization and application of a salt tolerant electro-active bacterium.</title>
        <authorList>
            <person name="Yang L."/>
            <person name="Wei S."/>
            <person name="Tay Q.X.M."/>
        </authorList>
    </citation>
    <scope>NUCLEOTIDE SEQUENCE [LARGE SCALE GENOMIC DNA]</scope>
    <source>
        <strain evidence="3 4">LY1</strain>
    </source>
</reference>
<evidence type="ECO:0000313" key="3">
    <source>
        <dbReference type="EMBL" id="KEO72584.1"/>
    </source>
</evidence>
<evidence type="ECO:0000259" key="1">
    <source>
        <dbReference type="Pfam" id="PF00534"/>
    </source>
</evidence>
<evidence type="ECO:0000313" key="4">
    <source>
        <dbReference type="Proteomes" id="UP000027821"/>
    </source>
</evidence>
<accession>A0A074KUL0</accession>
<dbReference type="PANTHER" id="PTHR45947:SF3">
    <property type="entry name" value="SULFOQUINOVOSYL TRANSFERASE SQD2"/>
    <property type="match status" value="1"/>
</dbReference>
<dbReference type="InterPro" id="IPR028098">
    <property type="entry name" value="Glyco_trans_4-like_N"/>
</dbReference>
<evidence type="ECO:0000259" key="2">
    <source>
        <dbReference type="Pfam" id="PF13439"/>
    </source>
</evidence>
<dbReference type="AlphaFoldDB" id="A0A074KUL0"/>
<dbReference type="SUPFAM" id="SSF53756">
    <property type="entry name" value="UDP-Glycosyltransferase/glycogen phosphorylase"/>
    <property type="match status" value="1"/>
</dbReference>
<dbReference type="GO" id="GO:0016757">
    <property type="term" value="F:glycosyltransferase activity"/>
    <property type="evidence" value="ECO:0007669"/>
    <property type="project" value="InterPro"/>
</dbReference>
<dbReference type="Pfam" id="PF00534">
    <property type="entry name" value="Glycos_transf_1"/>
    <property type="match status" value="1"/>
</dbReference>
<keyword evidence="4" id="KW-1185">Reference proteome</keyword>
<sequence>MKSLHILTSLNKSSGGTSLSSYTLVKGLQLVGLDADMVTFEPKNANDEMISTEAFIHTLPPSKIPKWQYSKIASNYLRTQLGNYDLFHLHGIWEFLPHQAAVSAFRANKPYLITVSGMLYPAALQIKPLFKKIAALLFQDKDLSQATVLQATCYQEYEYIRKYGLKNPVAVIANPLELPRELPNITPFKSSKVRVGFMGRFNPIKNIDVLIDAWAKIALENPDRDIELVLIGDGEKSYRESLQKQVNQHGLKNVSFVGFLNGNEKEEMLNTLNYLVLPSKSENFGMVVTEALLRGIPVIASKGTPWGDLPKYNCGWWVENDLESLTAAIKTAVFLNEEVRVEMGKRGQELVVKKYGQSAVALQMKELYAWMIDPKLPLPSTVYLN</sequence>
<dbReference type="InterPro" id="IPR050194">
    <property type="entry name" value="Glycosyltransferase_grp1"/>
</dbReference>
<dbReference type="Pfam" id="PF13439">
    <property type="entry name" value="Glyco_transf_4"/>
    <property type="match status" value="1"/>
</dbReference>
<organism evidence="3 4">
    <name type="scientific">Anditalea andensis</name>
    <dbReference type="NCBI Taxonomy" id="1048983"/>
    <lineage>
        <taxon>Bacteria</taxon>
        <taxon>Pseudomonadati</taxon>
        <taxon>Bacteroidota</taxon>
        <taxon>Cytophagia</taxon>
        <taxon>Cytophagales</taxon>
        <taxon>Cytophagaceae</taxon>
        <taxon>Anditalea</taxon>
    </lineage>
</organism>